<dbReference type="Pfam" id="PF22694">
    <property type="entry name" value="CtpB_N-like"/>
    <property type="match status" value="1"/>
</dbReference>
<protein>
    <submittedName>
        <fullName evidence="9">Carboxyl-terminal protease</fullName>
        <ecNumber evidence="9">3.4.21.102</ecNumber>
    </submittedName>
</protein>
<evidence type="ECO:0000256" key="7">
    <source>
        <dbReference type="SAM" id="SignalP"/>
    </source>
</evidence>
<evidence type="ECO:0000256" key="3">
    <source>
        <dbReference type="ARBA" id="ARBA00022801"/>
    </source>
</evidence>
<evidence type="ECO:0000256" key="5">
    <source>
        <dbReference type="RuleBase" id="RU004404"/>
    </source>
</evidence>
<feature type="chain" id="PRO_5026657013" evidence="7">
    <location>
        <begin position="27"/>
        <end position="445"/>
    </location>
</feature>
<keyword evidence="2 5" id="KW-0645">Protease</keyword>
<dbReference type="InterPro" id="IPR029045">
    <property type="entry name" value="ClpP/crotonase-like_dom_sf"/>
</dbReference>
<keyword evidence="3 5" id="KW-0378">Hydrolase</keyword>
<dbReference type="CDD" id="cd07560">
    <property type="entry name" value="Peptidase_S41_CPP"/>
    <property type="match status" value="1"/>
</dbReference>
<dbReference type="GO" id="GO:0007165">
    <property type="term" value="P:signal transduction"/>
    <property type="evidence" value="ECO:0007669"/>
    <property type="project" value="TreeGrafter"/>
</dbReference>
<dbReference type="AlphaFoldDB" id="A0A6J4SC88"/>
<dbReference type="FunFam" id="2.30.42.10:FF:000063">
    <property type="entry name" value="Peptidase, S41 family"/>
    <property type="match status" value="1"/>
</dbReference>
<dbReference type="Pfam" id="PF03572">
    <property type="entry name" value="Peptidase_S41"/>
    <property type="match status" value="1"/>
</dbReference>
<dbReference type="Gene3D" id="3.30.750.44">
    <property type="match status" value="1"/>
</dbReference>
<evidence type="ECO:0000256" key="2">
    <source>
        <dbReference type="ARBA" id="ARBA00022670"/>
    </source>
</evidence>
<dbReference type="GO" id="GO:0004252">
    <property type="term" value="F:serine-type endopeptidase activity"/>
    <property type="evidence" value="ECO:0007669"/>
    <property type="project" value="UniProtKB-EC"/>
</dbReference>
<evidence type="ECO:0000256" key="6">
    <source>
        <dbReference type="SAM" id="MobiDB-lite"/>
    </source>
</evidence>
<dbReference type="CDD" id="cd06782">
    <property type="entry name" value="cpPDZ_CPP-like"/>
    <property type="match status" value="1"/>
</dbReference>
<dbReference type="GO" id="GO:0006508">
    <property type="term" value="P:proteolysis"/>
    <property type="evidence" value="ECO:0007669"/>
    <property type="project" value="UniProtKB-KW"/>
</dbReference>
<evidence type="ECO:0000256" key="1">
    <source>
        <dbReference type="ARBA" id="ARBA00009179"/>
    </source>
</evidence>
<sequence>MSKTLLRSAVALSAIALVPATTAALAAVDASTYKELDQFMSVFERVRGEYVDTVDDKTLIKGAIDGMLTSLDPHSSYLDARDFQQLRTQTEGNYGGLGLSVTLEDGVVKVIAPTEDTPAARAGIKAGDYITHIDKKLIYGGTLDEAVDQMRGAPGAPITVTVVRVGQEKPFDVTMRREIIELKPVKWEIRDRVGVININTFSKATGENVLAAIAAIDKATGGRPLGYIVDMRSNPGGLLDQAIEVSDAFLDQGEVVSQRGRRKGDIERYYAKPGDAAHGLPMIVLVDSGSASASEIVAGALQDHRRAIVMGERSFGKGSVQTLLPLTEQSALRLTTARYFTPSGKSVQEGGIRPDIAVPQLSDPDYKERPRFREADLQRHLVNEAVAKDDVLEDDGAKPDPRFTDTAESLKKRGITDFQLHYAVQTIARLSRAGGAPAAAGGGAR</sequence>
<comment type="similarity">
    <text evidence="1 5">Belongs to the peptidase S41A family.</text>
</comment>
<dbReference type="SMART" id="SM00228">
    <property type="entry name" value="PDZ"/>
    <property type="match status" value="1"/>
</dbReference>
<dbReference type="GO" id="GO:0030288">
    <property type="term" value="C:outer membrane-bounded periplasmic space"/>
    <property type="evidence" value="ECO:0007669"/>
    <property type="project" value="TreeGrafter"/>
</dbReference>
<dbReference type="InterPro" id="IPR001478">
    <property type="entry name" value="PDZ"/>
</dbReference>
<dbReference type="PROSITE" id="PS50106">
    <property type="entry name" value="PDZ"/>
    <property type="match status" value="1"/>
</dbReference>
<dbReference type="SUPFAM" id="SSF50156">
    <property type="entry name" value="PDZ domain-like"/>
    <property type="match status" value="1"/>
</dbReference>
<dbReference type="PANTHER" id="PTHR32060:SF30">
    <property type="entry name" value="CARBOXY-TERMINAL PROCESSING PROTEASE CTPA"/>
    <property type="match status" value="1"/>
</dbReference>
<gene>
    <name evidence="9" type="ORF">AVDCRST_MAG39-764</name>
</gene>
<organism evidence="9">
    <name type="scientific">uncultured Sphingomonadaceae bacterium</name>
    <dbReference type="NCBI Taxonomy" id="169976"/>
    <lineage>
        <taxon>Bacteria</taxon>
        <taxon>Pseudomonadati</taxon>
        <taxon>Pseudomonadota</taxon>
        <taxon>Alphaproteobacteria</taxon>
        <taxon>Sphingomonadales</taxon>
        <taxon>Sphingomonadaceae</taxon>
        <taxon>environmental samples</taxon>
    </lineage>
</organism>
<feature type="signal peptide" evidence="7">
    <location>
        <begin position="1"/>
        <end position="26"/>
    </location>
</feature>
<feature type="region of interest" description="Disordered" evidence="6">
    <location>
        <begin position="345"/>
        <end position="365"/>
    </location>
</feature>
<dbReference type="Pfam" id="PF13180">
    <property type="entry name" value="PDZ_2"/>
    <property type="match status" value="1"/>
</dbReference>
<dbReference type="InterPro" id="IPR004447">
    <property type="entry name" value="Peptidase_S41A"/>
</dbReference>
<reference evidence="9" key="1">
    <citation type="submission" date="2020-02" db="EMBL/GenBank/DDBJ databases">
        <authorList>
            <person name="Meier V. D."/>
        </authorList>
    </citation>
    <scope>NUCLEOTIDE SEQUENCE</scope>
    <source>
        <strain evidence="9">AVDCRST_MAG39</strain>
    </source>
</reference>
<name>A0A6J4SC88_9SPHN</name>
<accession>A0A6J4SC88</accession>
<dbReference type="NCBIfam" id="TIGR00225">
    <property type="entry name" value="prc"/>
    <property type="match status" value="1"/>
</dbReference>
<dbReference type="EC" id="3.4.21.102" evidence="9"/>
<dbReference type="EMBL" id="CADCVW010000030">
    <property type="protein sequence ID" value="CAA9490379.1"/>
    <property type="molecule type" value="Genomic_DNA"/>
</dbReference>
<dbReference type="SMART" id="SM00245">
    <property type="entry name" value="TSPc"/>
    <property type="match status" value="1"/>
</dbReference>
<keyword evidence="4 5" id="KW-0720">Serine protease</keyword>
<evidence type="ECO:0000256" key="4">
    <source>
        <dbReference type="ARBA" id="ARBA00022825"/>
    </source>
</evidence>
<keyword evidence="7" id="KW-0732">Signal</keyword>
<dbReference type="Gene3D" id="2.30.42.10">
    <property type="match status" value="1"/>
</dbReference>
<dbReference type="SUPFAM" id="SSF52096">
    <property type="entry name" value="ClpP/crotonase"/>
    <property type="match status" value="1"/>
</dbReference>
<evidence type="ECO:0000259" key="8">
    <source>
        <dbReference type="PROSITE" id="PS50106"/>
    </source>
</evidence>
<dbReference type="InterPro" id="IPR005151">
    <property type="entry name" value="Tail-specific_protease"/>
</dbReference>
<proteinExistence type="inferred from homology"/>
<dbReference type="PANTHER" id="PTHR32060">
    <property type="entry name" value="TAIL-SPECIFIC PROTEASE"/>
    <property type="match status" value="1"/>
</dbReference>
<dbReference type="InterPro" id="IPR036034">
    <property type="entry name" value="PDZ_sf"/>
</dbReference>
<dbReference type="Gene3D" id="3.90.226.10">
    <property type="entry name" value="2-enoyl-CoA Hydratase, Chain A, domain 1"/>
    <property type="match status" value="1"/>
</dbReference>
<feature type="domain" description="PDZ" evidence="8">
    <location>
        <begin position="83"/>
        <end position="155"/>
    </location>
</feature>
<dbReference type="InterPro" id="IPR055210">
    <property type="entry name" value="CtpA/B_N"/>
</dbReference>
<evidence type="ECO:0000313" key="9">
    <source>
        <dbReference type="EMBL" id="CAA9490379.1"/>
    </source>
</evidence>